<evidence type="ECO:0000313" key="2">
    <source>
        <dbReference type="Proteomes" id="UP000191672"/>
    </source>
</evidence>
<dbReference type="AlphaFoldDB" id="A0A1V6QA05"/>
<organism evidence="1 2">
    <name type="scientific">Penicillium antarcticum</name>
    <dbReference type="NCBI Taxonomy" id="416450"/>
    <lineage>
        <taxon>Eukaryota</taxon>
        <taxon>Fungi</taxon>
        <taxon>Dikarya</taxon>
        <taxon>Ascomycota</taxon>
        <taxon>Pezizomycotina</taxon>
        <taxon>Eurotiomycetes</taxon>
        <taxon>Eurotiomycetidae</taxon>
        <taxon>Eurotiales</taxon>
        <taxon>Aspergillaceae</taxon>
        <taxon>Penicillium</taxon>
    </lineage>
</organism>
<accession>A0A1V6QA05</accession>
<name>A0A1V6QA05_9EURO</name>
<dbReference type="EMBL" id="MDYN01000008">
    <property type="protein sequence ID" value="OQD86061.1"/>
    <property type="molecule type" value="Genomic_DNA"/>
</dbReference>
<reference evidence="2" key="1">
    <citation type="journal article" date="2017" name="Nat. Microbiol.">
        <title>Global analysis of biosynthetic gene clusters reveals vast potential of secondary metabolite production in Penicillium species.</title>
        <authorList>
            <person name="Nielsen J.C."/>
            <person name="Grijseels S."/>
            <person name="Prigent S."/>
            <person name="Ji B."/>
            <person name="Dainat J."/>
            <person name="Nielsen K.F."/>
            <person name="Frisvad J.C."/>
            <person name="Workman M."/>
            <person name="Nielsen J."/>
        </authorList>
    </citation>
    <scope>NUCLEOTIDE SEQUENCE [LARGE SCALE GENOMIC DNA]</scope>
    <source>
        <strain evidence="2">IBT 31811</strain>
    </source>
</reference>
<comment type="caution">
    <text evidence="1">The sequence shown here is derived from an EMBL/GenBank/DDBJ whole genome shotgun (WGS) entry which is preliminary data.</text>
</comment>
<gene>
    <name evidence="1" type="ORF">PENANT_c008G00530</name>
</gene>
<dbReference type="Proteomes" id="UP000191672">
    <property type="component" value="Unassembled WGS sequence"/>
</dbReference>
<proteinExistence type="predicted"/>
<dbReference type="STRING" id="416450.A0A1V6QA05"/>
<keyword evidence="2" id="KW-1185">Reference proteome</keyword>
<evidence type="ECO:0000313" key="1">
    <source>
        <dbReference type="EMBL" id="OQD86061.1"/>
    </source>
</evidence>
<sequence>MSMLEALPYEVIEQIFLYSLELNFPRASPFLSQALSRENVYRILILLAFWRDLRTYPGSKTINRMMAPFDYTPLEEDERKTLQEAVLKCKWCTIDRVLQRIPDMQILTIHRSWINAGIVVDEHQNEDFKRFMDRKLEFQSVFHGMGEPQNKAVGPAKERIRQIYSRLTPQCHRGPYNFDLIVHPMVDIEIKNRELKMAMLVPALDLCSFPSHLLRGGSNGFSREDVRFLEMLRMTSRNWTDEKPKNRPITETTVDRKALHEGLDNAIRHYNYHALITLLKIDEFVFRYKLDAPPARYTIPSHLFVTAAKLPPREGTTPTWRFFEALIRASAESIPRNSPEITQWVVDTKARGHDGQNGFDTSAKFAQWVSGFQIQLPKHLRELHGPSIQLFNGGKLNWLLVEGGELLVALGIDLADTSENSYMQDWLTATNISLDNYWVMESPTSK</sequence>
<protein>
    <submittedName>
        <fullName evidence="1">Uncharacterized protein</fullName>
    </submittedName>
</protein>